<proteinExistence type="predicted"/>
<protein>
    <submittedName>
        <fullName evidence="1">Uncharacterized protein</fullName>
    </submittedName>
</protein>
<sequence length="150" mass="17081">MKPPDLSSSEDHGDLHSPWSYTWAVVVAVVQTPKFSEPSPDHDQLHGPWSLSRSAKMVVRKRRKGRATLVQERNKFPQVPALKSKDFSMEFVTRFRFSPSRSRLDRFPISSSAASVMSPHSSRTIVTLSFSFHYFSFSFAKLSCGMSQHF</sequence>
<dbReference type="Proteomes" id="UP000011115">
    <property type="component" value="Unassembled WGS sequence"/>
</dbReference>
<dbReference type="EnsemblPlants" id="PGSC0003DMT400087748">
    <property type="protein sequence ID" value="PGSC0003DMT400087748"/>
    <property type="gene ID" value="PGSC0003DMG400037319"/>
</dbReference>
<dbReference type="InParanoid" id="M1DEG8"/>
<dbReference type="PaxDb" id="4113-PGSC0003DMT400087748"/>
<dbReference type="HOGENOM" id="CLU_1743744_0_0_1"/>
<name>M1DEG8_SOLTU</name>
<accession>M1DEG8</accession>
<reference evidence="2" key="1">
    <citation type="journal article" date="2011" name="Nature">
        <title>Genome sequence and analysis of the tuber crop potato.</title>
        <authorList>
            <consortium name="The Potato Genome Sequencing Consortium"/>
        </authorList>
    </citation>
    <scope>NUCLEOTIDE SEQUENCE [LARGE SCALE GENOMIC DNA]</scope>
    <source>
        <strain evidence="2">cv. DM1-3 516 R44</strain>
    </source>
</reference>
<keyword evidence="2" id="KW-1185">Reference proteome</keyword>
<dbReference type="Gramene" id="PGSC0003DMT400087748">
    <property type="protein sequence ID" value="PGSC0003DMT400087748"/>
    <property type="gene ID" value="PGSC0003DMG400037319"/>
</dbReference>
<organism evidence="1 2">
    <name type="scientific">Solanum tuberosum</name>
    <name type="common">Potato</name>
    <dbReference type="NCBI Taxonomy" id="4113"/>
    <lineage>
        <taxon>Eukaryota</taxon>
        <taxon>Viridiplantae</taxon>
        <taxon>Streptophyta</taxon>
        <taxon>Embryophyta</taxon>
        <taxon>Tracheophyta</taxon>
        <taxon>Spermatophyta</taxon>
        <taxon>Magnoliopsida</taxon>
        <taxon>eudicotyledons</taxon>
        <taxon>Gunneridae</taxon>
        <taxon>Pentapetalae</taxon>
        <taxon>asterids</taxon>
        <taxon>lamiids</taxon>
        <taxon>Solanales</taxon>
        <taxon>Solanaceae</taxon>
        <taxon>Solanoideae</taxon>
        <taxon>Solaneae</taxon>
        <taxon>Solanum</taxon>
    </lineage>
</organism>
<reference evidence="1" key="2">
    <citation type="submission" date="2015-06" db="UniProtKB">
        <authorList>
            <consortium name="EnsemblPlants"/>
        </authorList>
    </citation>
    <scope>IDENTIFICATION</scope>
    <source>
        <strain evidence="1">DM1-3 516 R44</strain>
    </source>
</reference>
<dbReference type="AlphaFoldDB" id="M1DEG8"/>
<evidence type="ECO:0000313" key="1">
    <source>
        <dbReference type="EnsemblPlants" id="PGSC0003DMT400087748"/>
    </source>
</evidence>
<evidence type="ECO:0000313" key="2">
    <source>
        <dbReference type="Proteomes" id="UP000011115"/>
    </source>
</evidence>